<dbReference type="Pfam" id="PF13579">
    <property type="entry name" value="Glyco_trans_4_4"/>
    <property type="match status" value="1"/>
</dbReference>
<evidence type="ECO:0000313" key="2">
    <source>
        <dbReference type="EMBL" id="MCM2374826.1"/>
    </source>
</evidence>
<protein>
    <submittedName>
        <fullName evidence="2">Glycosyltransferase</fullName>
        <ecNumber evidence="2">2.4.-.-</ecNumber>
    </submittedName>
</protein>
<reference evidence="2 3" key="1">
    <citation type="journal article" date="2022" name="Syst. Appl. Microbiol.">
        <title>Rhodopirellula aestuarii sp. nov., a novel member of the genus Rhodopirellula isolated from brackish sediments collected in the Tagus River estuary, Portugal.</title>
        <authorList>
            <person name="Vitorino I.R."/>
            <person name="Klimek D."/>
            <person name="Calusinska M."/>
            <person name="Lobo-da-Cunha A."/>
            <person name="Vasconcelos V."/>
            <person name="Lage O.M."/>
        </authorList>
    </citation>
    <scope>NUCLEOTIDE SEQUENCE [LARGE SCALE GENOMIC DNA]</scope>
    <source>
        <strain evidence="2 3">ICT_H3.1</strain>
    </source>
</reference>
<sequence length="451" mass="50521">MMRRVLFISYAYPPTGGGGVQRSVKFTKYLPQFGWQPTVLTVANPSVPVHDDTLVRDIDPAVEIIRARTWEPSYRWKQHLSGGAVSSDSNSGDRKEKTSSWRRSLKRWTRLQAMSWLQPDPQVLWNRSAYRMASGALRKQPHDAIFVTGPPFSSFLLACRLKRAFGLPLVVDFRDEWMLACRYLDNHQQSGKAANDQRTMMLDVLACADAVVATTQASAAELSQHCLEVQSRARVSCIHNGFDPSDFPDVGSSTEVASERFRLVYTGTLWRLTDISPLVDAIVRLHVQDPDLVSRLDLVLAGRRTPEQDAVLKRLERTTVSVVRHDYLPHDEALKLAAGADGLLLLLSGDTGAERVVPAKLFEYLTLQRPILAICPQGETRDLLSKYSSVRGLGNNDIQGISDWLTKRIRGSECEEPISNHKDVLRFSRVALTERLSELLSNCVSVQRKAA</sequence>
<gene>
    <name evidence="2" type="ORF">NB063_29730</name>
</gene>
<dbReference type="GO" id="GO:0016757">
    <property type="term" value="F:glycosyltransferase activity"/>
    <property type="evidence" value="ECO:0007669"/>
    <property type="project" value="UniProtKB-KW"/>
</dbReference>
<evidence type="ECO:0000313" key="3">
    <source>
        <dbReference type="Proteomes" id="UP001202961"/>
    </source>
</evidence>
<feature type="domain" description="Glycosyltransferase subfamily 4-like N-terminal" evidence="1">
    <location>
        <begin position="116"/>
        <end position="240"/>
    </location>
</feature>
<keyword evidence="3" id="KW-1185">Reference proteome</keyword>
<organism evidence="2 3">
    <name type="scientific">Aporhodopirellula aestuarii</name>
    <dbReference type="NCBI Taxonomy" id="2950107"/>
    <lineage>
        <taxon>Bacteria</taxon>
        <taxon>Pseudomonadati</taxon>
        <taxon>Planctomycetota</taxon>
        <taxon>Planctomycetia</taxon>
        <taxon>Pirellulales</taxon>
        <taxon>Pirellulaceae</taxon>
        <taxon>Aporhodopirellula</taxon>
    </lineage>
</organism>
<dbReference type="SUPFAM" id="SSF53756">
    <property type="entry name" value="UDP-Glycosyltransferase/glycogen phosphorylase"/>
    <property type="match status" value="1"/>
</dbReference>
<evidence type="ECO:0000259" key="1">
    <source>
        <dbReference type="Pfam" id="PF13579"/>
    </source>
</evidence>
<dbReference type="InterPro" id="IPR028098">
    <property type="entry name" value="Glyco_trans_4-like_N"/>
</dbReference>
<dbReference type="Proteomes" id="UP001202961">
    <property type="component" value="Unassembled WGS sequence"/>
</dbReference>
<dbReference type="EMBL" id="JAMQBK010000104">
    <property type="protein sequence ID" value="MCM2374826.1"/>
    <property type="molecule type" value="Genomic_DNA"/>
</dbReference>
<keyword evidence="2" id="KW-0328">Glycosyltransferase</keyword>
<accession>A0ABT0UDG3</accession>
<dbReference type="RefSeq" id="WP_250932998.1">
    <property type="nucleotide sequence ID" value="NZ_JAMQBK010000104.1"/>
</dbReference>
<dbReference type="EC" id="2.4.-.-" evidence="2"/>
<name>A0ABT0UDG3_9BACT</name>
<comment type="caution">
    <text evidence="2">The sequence shown here is derived from an EMBL/GenBank/DDBJ whole genome shotgun (WGS) entry which is preliminary data.</text>
</comment>
<keyword evidence="2" id="KW-0808">Transferase</keyword>
<proteinExistence type="predicted"/>
<dbReference type="Gene3D" id="3.40.50.2000">
    <property type="entry name" value="Glycogen Phosphorylase B"/>
    <property type="match status" value="2"/>
</dbReference>